<evidence type="ECO:0000256" key="1">
    <source>
        <dbReference type="ARBA" id="ARBA00005254"/>
    </source>
</evidence>
<gene>
    <name evidence="2" type="ORF">AWB70_02932</name>
</gene>
<dbReference type="PANTHER" id="PTHR43802:SF1">
    <property type="entry name" value="IP11341P-RELATED"/>
    <property type="match status" value="1"/>
</dbReference>
<evidence type="ECO:0000313" key="2">
    <source>
        <dbReference type="EMBL" id="SAL39647.1"/>
    </source>
</evidence>
<dbReference type="InterPro" id="IPR001753">
    <property type="entry name" value="Enoyl-CoA_hydra/iso"/>
</dbReference>
<dbReference type="RefSeq" id="WP_053568981.1">
    <property type="nucleotide sequence ID" value="NZ_FCNY02000007.1"/>
</dbReference>
<sequence>MPNSFSTIQLDFDDRVASITLNRPERLNAIDSTMIAEMRDVLRALEDDDGVRAIVLAGAGRAFSAGFDLKESAEKNYTTAAEWKAVLRKDFDFIMSFWHCRKPIVAAVHGHCLAGALEMAAACDITIADDTAIFAEPEVKFGSAIVSLILPWIIGPKLAKGLLLTGDDITAQRAYDYGLVNEVVATGEHLARAMKVARAIASAAPASVQLTKSYVNRSVDYSGFSAALEAALDGAIIAESAQGPERAEFNRIRKEEGLKAAIEWRNGRR</sequence>
<organism evidence="2 3">
    <name type="scientific">Caballeronia cordobensis</name>
    <name type="common">Burkholderia cordobensis</name>
    <dbReference type="NCBI Taxonomy" id="1353886"/>
    <lineage>
        <taxon>Bacteria</taxon>
        <taxon>Pseudomonadati</taxon>
        <taxon>Pseudomonadota</taxon>
        <taxon>Betaproteobacteria</taxon>
        <taxon>Burkholderiales</taxon>
        <taxon>Burkholderiaceae</taxon>
        <taxon>Caballeronia</taxon>
    </lineage>
</organism>
<reference evidence="3" key="1">
    <citation type="submission" date="2016-01" db="EMBL/GenBank/DDBJ databases">
        <authorList>
            <person name="Peeters C."/>
        </authorList>
    </citation>
    <scope>NUCLEOTIDE SEQUENCE [LARGE SCALE GENOMIC DNA]</scope>
</reference>
<protein>
    <submittedName>
        <fullName evidence="2">Short chain enoyl-CoA hydratase</fullName>
    </submittedName>
</protein>
<dbReference type="Gene3D" id="3.90.226.10">
    <property type="entry name" value="2-enoyl-CoA Hydratase, Chain A, domain 1"/>
    <property type="match status" value="1"/>
</dbReference>
<dbReference type="InterPro" id="IPR029045">
    <property type="entry name" value="ClpP/crotonase-like_dom_sf"/>
</dbReference>
<dbReference type="PANTHER" id="PTHR43802">
    <property type="entry name" value="ENOYL-COA HYDRATASE"/>
    <property type="match status" value="1"/>
</dbReference>
<dbReference type="AlphaFoldDB" id="A0A158H661"/>
<keyword evidence="3" id="KW-1185">Reference proteome</keyword>
<comment type="similarity">
    <text evidence="1">Belongs to the enoyl-CoA hydratase/isomerase family.</text>
</comment>
<dbReference type="GO" id="GO:0003824">
    <property type="term" value="F:catalytic activity"/>
    <property type="evidence" value="ECO:0007669"/>
    <property type="project" value="UniProtKB-ARBA"/>
</dbReference>
<dbReference type="SUPFAM" id="SSF52096">
    <property type="entry name" value="ClpP/crotonase"/>
    <property type="match status" value="1"/>
</dbReference>
<evidence type="ECO:0000313" key="3">
    <source>
        <dbReference type="Proteomes" id="UP000054740"/>
    </source>
</evidence>
<accession>A0A158H661</accession>
<dbReference type="CDD" id="cd06558">
    <property type="entry name" value="crotonase-like"/>
    <property type="match status" value="1"/>
</dbReference>
<name>A0A158H661_CABCO</name>
<dbReference type="EMBL" id="FCNY02000007">
    <property type="protein sequence ID" value="SAL39647.1"/>
    <property type="molecule type" value="Genomic_DNA"/>
</dbReference>
<dbReference type="Pfam" id="PF00378">
    <property type="entry name" value="ECH_1"/>
    <property type="match status" value="1"/>
</dbReference>
<dbReference type="Proteomes" id="UP000054740">
    <property type="component" value="Unassembled WGS sequence"/>
</dbReference>
<proteinExistence type="inferred from homology"/>